<accession>E4TZ39</accession>
<dbReference type="RefSeq" id="WP_013459235.1">
    <property type="nucleotide sequence ID" value="NC_014762.1"/>
</dbReference>
<feature type="domain" description="HDOD" evidence="1">
    <location>
        <begin position="32"/>
        <end position="202"/>
    </location>
</feature>
<evidence type="ECO:0000313" key="3">
    <source>
        <dbReference type="Proteomes" id="UP000008721"/>
    </source>
</evidence>
<evidence type="ECO:0000313" key="2">
    <source>
        <dbReference type="EMBL" id="ADR33038.1"/>
    </source>
</evidence>
<organism evidence="2 3">
    <name type="scientific">Sulfuricurvum kujiense (strain ATCC BAA-921 / DSM 16994 / JCM 11577 / YK-1)</name>
    <dbReference type="NCBI Taxonomy" id="709032"/>
    <lineage>
        <taxon>Bacteria</taxon>
        <taxon>Pseudomonadati</taxon>
        <taxon>Campylobacterota</taxon>
        <taxon>Epsilonproteobacteria</taxon>
        <taxon>Campylobacterales</taxon>
        <taxon>Sulfurimonadaceae</taxon>
        <taxon>Sulfuricurvum</taxon>
    </lineage>
</organism>
<dbReference type="Proteomes" id="UP000008721">
    <property type="component" value="Chromosome"/>
</dbReference>
<protein>
    <submittedName>
        <fullName evidence="2">Signal transduction protein</fullName>
    </submittedName>
</protein>
<reference evidence="2 3" key="1">
    <citation type="journal article" date="2012" name="Stand. Genomic Sci.">
        <title>Complete genome sequence of the sulfur compounds oxidizing chemolithoautotroph Sulfuricurvum kujiense type strain (YK-1(T)).</title>
        <authorList>
            <person name="Han C."/>
            <person name="Kotsyurbenko O."/>
            <person name="Chertkov O."/>
            <person name="Held B."/>
            <person name="Lapidus A."/>
            <person name="Nolan M."/>
            <person name="Lucas S."/>
            <person name="Hammon N."/>
            <person name="Deshpande S."/>
            <person name="Cheng J.F."/>
            <person name="Tapia R."/>
            <person name="Goodwin L.A."/>
            <person name="Pitluck S."/>
            <person name="Liolios K."/>
            <person name="Pagani I."/>
            <person name="Ivanova N."/>
            <person name="Mavromatis K."/>
            <person name="Mikhailova N."/>
            <person name="Pati A."/>
            <person name="Chen A."/>
            <person name="Palaniappan K."/>
            <person name="Land M."/>
            <person name="Hauser L."/>
            <person name="Chang Y.J."/>
            <person name="Jeffries C.D."/>
            <person name="Brambilla E.M."/>
            <person name="Rohde M."/>
            <person name="Spring S."/>
            <person name="Sikorski J."/>
            <person name="Goker M."/>
            <person name="Woyke T."/>
            <person name="Bristow J."/>
            <person name="Eisen J.A."/>
            <person name="Markowitz V."/>
            <person name="Hugenholtz P."/>
            <person name="Kyrpides N.C."/>
            <person name="Klenk H.P."/>
            <person name="Detter J.C."/>
        </authorList>
    </citation>
    <scope>NUCLEOTIDE SEQUENCE [LARGE SCALE GENOMIC DNA]</scope>
    <source>
        <strain evidence="3">ATCC BAA-921 / DSM 16994 / JCM 11577 / YK-1</strain>
    </source>
</reference>
<proteinExistence type="predicted"/>
<dbReference type="KEGG" id="sku:Sulku_0371"/>
<dbReference type="eggNOG" id="COG1639">
    <property type="taxonomic scope" value="Bacteria"/>
</dbReference>
<dbReference type="HOGENOM" id="CLU_1033223_0_0_7"/>
<dbReference type="AlphaFoldDB" id="E4TZ39"/>
<dbReference type="Gene3D" id="1.10.3210.10">
    <property type="entry name" value="Hypothetical protein af1432"/>
    <property type="match status" value="1"/>
</dbReference>
<gene>
    <name evidence="2" type="ordered locus">Sulku_0371</name>
</gene>
<dbReference type="EMBL" id="CP002355">
    <property type="protein sequence ID" value="ADR33038.1"/>
    <property type="molecule type" value="Genomic_DNA"/>
</dbReference>
<name>E4TZ39_SULKY</name>
<evidence type="ECO:0000259" key="1">
    <source>
        <dbReference type="Pfam" id="PF08668"/>
    </source>
</evidence>
<sequence>MVTQEQITSYIQNIPPAPFVVKQTLDYVRVGDLTKAAKCAEEDPALKFYLKTLVNRPIYGFRNEVSDLAQIFTILGISTAQQILYNYLLSLLAPKEWGLFKLTSQEFYDLQASLSRKWVKILTHLNLHNHDTESAITLLPASIIVCDALFGEYKSEVAQLRSVKALDYNTILYRLTKMSLFNICTEIGEKWELSPMISRIVHASSGLDQNLEENEKTLAKWMHLLLFYELSQNAYVEAGLNEFIEFQIEFVQDIYESFMQVVEYDESDR</sequence>
<dbReference type="STRING" id="709032.Sulku_0371"/>
<dbReference type="Pfam" id="PF08668">
    <property type="entry name" value="HDOD"/>
    <property type="match status" value="1"/>
</dbReference>
<dbReference type="OrthoDB" id="5363574at2"/>
<dbReference type="SUPFAM" id="SSF109604">
    <property type="entry name" value="HD-domain/PDEase-like"/>
    <property type="match status" value="1"/>
</dbReference>
<dbReference type="InterPro" id="IPR013976">
    <property type="entry name" value="HDOD"/>
</dbReference>
<keyword evidence="3" id="KW-1185">Reference proteome</keyword>